<evidence type="ECO:0000313" key="2">
    <source>
        <dbReference type="EMBL" id="KAG9509809.1"/>
    </source>
</evidence>
<protein>
    <submittedName>
        <fullName evidence="2">Uncharacterized protein</fullName>
    </submittedName>
</protein>
<feature type="region of interest" description="Disordered" evidence="1">
    <location>
        <begin position="1"/>
        <end position="35"/>
    </location>
</feature>
<keyword evidence="3" id="KW-1185">Reference proteome</keyword>
<evidence type="ECO:0000256" key="1">
    <source>
        <dbReference type="SAM" id="MobiDB-lite"/>
    </source>
</evidence>
<dbReference type="EMBL" id="JAIFTH010000325">
    <property type="protein sequence ID" value="KAG9509809.1"/>
    <property type="molecule type" value="Genomic_DNA"/>
</dbReference>
<accession>A0ABQ7S8Q8</accession>
<feature type="non-terminal residue" evidence="2">
    <location>
        <position position="1"/>
    </location>
</feature>
<gene>
    <name evidence="2" type="ORF">GZH46_01661</name>
</gene>
<comment type="caution">
    <text evidence="2">The sequence shown here is derived from an EMBL/GenBank/DDBJ whole genome shotgun (WGS) entry which is preliminary data.</text>
</comment>
<evidence type="ECO:0000313" key="3">
    <source>
        <dbReference type="Proteomes" id="UP000825002"/>
    </source>
</evidence>
<organism evidence="2 3">
    <name type="scientific">Fragariocoptes setiger</name>
    <dbReference type="NCBI Taxonomy" id="1670756"/>
    <lineage>
        <taxon>Eukaryota</taxon>
        <taxon>Metazoa</taxon>
        <taxon>Ecdysozoa</taxon>
        <taxon>Arthropoda</taxon>
        <taxon>Chelicerata</taxon>
        <taxon>Arachnida</taxon>
        <taxon>Acari</taxon>
        <taxon>Acariformes</taxon>
        <taxon>Trombidiformes</taxon>
        <taxon>Prostigmata</taxon>
        <taxon>Eupodina</taxon>
        <taxon>Eriophyoidea</taxon>
        <taxon>Phytoptidae</taxon>
        <taxon>Fragariocoptes</taxon>
    </lineage>
</organism>
<dbReference type="Proteomes" id="UP000825002">
    <property type="component" value="Unassembled WGS sequence"/>
</dbReference>
<sequence>LFSSINRMDTDTSIPETTTPIDNQNQPATSSSDITTDYELSVQSTSGARPTIDSNVQSCQHFMKQQFDFNDSTKLKEFIQHLSGQPSGLTNDYKCIENYDLTSKADLLREILIEMFAQRPTSIDDDVYSLCYDFYRKFDIRASGYLDCNSLVKLSKSKQSTLTWIKYEKLLCKMIAMKILTLNVVEQEVMNTVRQNLDTVTLQKISGLLASCAKQSRQMLRAADEDAQKLSFGIPSDYHNTGRTMMIASSSRGMNSSVWDPKNRNIGSKTEEFQITESRYGDADDAEQISELALKPFEASSPFARDISKLLQIKQGHYSDVYKQIDTVVNPDEAATNSSALKGIQDTVASIVSQG</sequence>
<name>A0ABQ7S8Q8_9ACAR</name>
<proteinExistence type="predicted"/>
<reference evidence="2 3" key="1">
    <citation type="submission" date="2020-10" db="EMBL/GenBank/DDBJ databases">
        <authorList>
            <person name="Klimov P.B."/>
            <person name="Dyachkov S.M."/>
            <person name="Chetverikov P.E."/>
        </authorList>
    </citation>
    <scope>NUCLEOTIDE SEQUENCE [LARGE SCALE GENOMIC DNA]</scope>
    <source>
        <strain evidence="2">BMOC 18-1129-001#AD2665</strain>
        <tissue evidence="2">Entire mites</tissue>
    </source>
</reference>